<accession>A0A2S1SGY1</accession>
<dbReference type="Pfam" id="PF00535">
    <property type="entry name" value="Glycos_transf_2"/>
    <property type="match status" value="1"/>
</dbReference>
<evidence type="ECO:0000256" key="4">
    <source>
        <dbReference type="SAM" id="Phobius"/>
    </source>
</evidence>
<evidence type="ECO:0000259" key="5">
    <source>
        <dbReference type="Pfam" id="PF00535"/>
    </source>
</evidence>
<comment type="similarity">
    <text evidence="1">Belongs to the glycosyltransferase 2 family.</text>
</comment>
<protein>
    <submittedName>
        <fullName evidence="6">Glycosyl transferase</fullName>
    </submittedName>
</protein>
<keyword evidence="7" id="KW-1185">Reference proteome</keyword>
<sequence>MGQPVFAILISTKNRRDELAVTLQRLSGIVNRDTEVVVYDDGSDDGTFEYVKTNFPSVLLLRNEKSQGYLYCRNKMLNNTLAEFAISLDDDANILSDYPLEEIKNYFFDHPKCGLIAMRIFWGSTEPVFKTSDEKPERVKGFVGCGHAWRMESWNKIPDYPEWFVFYGEEDFAAYELFRKNMEVHYLPAVLVHHRVDVRGRKIQKDYTRRLRHSLRSGWYLFFLFYPLKKIPGIFTYSIWMQLKKVFKGDFKALKALTQASIDLLLAVPRIVRQRNGLTSKEYERYRQLADTKIYWAPEMKAK</sequence>
<keyword evidence="3 6" id="KW-0808">Transferase</keyword>
<dbReference type="PANTHER" id="PTHR43179">
    <property type="entry name" value="RHAMNOSYLTRANSFERASE WBBL"/>
    <property type="match status" value="1"/>
</dbReference>
<dbReference type="RefSeq" id="WP_108903446.1">
    <property type="nucleotide sequence ID" value="NZ_CP029187.1"/>
</dbReference>
<keyword evidence="4" id="KW-1133">Transmembrane helix</keyword>
<evidence type="ECO:0000256" key="1">
    <source>
        <dbReference type="ARBA" id="ARBA00006739"/>
    </source>
</evidence>
<evidence type="ECO:0000256" key="2">
    <source>
        <dbReference type="ARBA" id="ARBA00022676"/>
    </source>
</evidence>
<feature type="domain" description="Glycosyltransferase 2-like" evidence="5">
    <location>
        <begin position="8"/>
        <end position="124"/>
    </location>
</feature>
<dbReference type="EMBL" id="CP029187">
    <property type="protein sequence ID" value="AWI25660.1"/>
    <property type="molecule type" value="Genomic_DNA"/>
</dbReference>
<gene>
    <name evidence="6" type="ORF">HYN49_06975</name>
</gene>
<dbReference type="CDD" id="cd00761">
    <property type="entry name" value="Glyco_tranf_GTA_type"/>
    <property type="match status" value="1"/>
</dbReference>
<dbReference type="InterPro" id="IPR029044">
    <property type="entry name" value="Nucleotide-diphossugar_trans"/>
</dbReference>
<keyword evidence="4" id="KW-0812">Transmembrane</keyword>
<feature type="transmembrane region" description="Helical" evidence="4">
    <location>
        <begin position="219"/>
        <end position="241"/>
    </location>
</feature>
<keyword evidence="2" id="KW-0328">Glycosyltransferase</keyword>
<dbReference type="Gene3D" id="3.90.550.10">
    <property type="entry name" value="Spore Coat Polysaccharide Biosynthesis Protein SpsA, Chain A"/>
    <property type="match status" value="1"/>
</dbReference>
<evidence type="ECO:0000313" key="6">
    <source>
        <dbReference type="EMBL" id="AWI25660.1"/>
    </source>
</evidence>
<dbReference type="OrthoDB" id="1143197at2"/>
<dbReference type="InterPro" id="IPR001173">
    <property type="entry name" value="Glyco_trans_2-like"/>
</dbReference>
<dbReference type="KEGG" id="fpal:HYN49_06975"/>
<dbReference type="GO" id="GO:0016757">
    <property type="term" value="F:glycosyltransferase activity"/>
    <property type="evidence" value="ECO:0007669"/>
    <property type="project" value="UniProtKB-KW"/>
</dbReference>
<dbReference type="PANTHER" id="PTHR43179:SF12">
    <property type="entry name" value="GALACTOFURANOSYLTRANSFERASE GLFT2"/>
    <property type="match status" value="1"/>
</dbReference>
<dbReference type="SUPFAM" id="SSF53448">
    <property type="entry name" value="Nucleotide-diphospho-sugar transferases"/>
    <property type="match status" value="1"/>
</dbReference>
<keyword evidence="4" id="KW-0472">Membrane</keyword>
<evidence type="ECO:0000256" key="3">
    <source>
        <dbReference type="ARBA" id="ARBA00022679"/>
    </source>
</evidence>
<organism evidence="6 7">
    <name type="scientific">Flavobacterium pallidum</name>
    <dbReference type="NCBI Taxonomy" id="2172098"/>
    <lineage>
        <taxon>Bacteria</taxon>
        <taxon>Pseudomonadati</taxon>
        <taxon>Bacteroidota</taxon>
        <taxon>Flavobacteriia</taxon>
        <taxon>Flavobacteriales</taxon>
        <taxon>Flavobacteriaceae</taxon>
        <taxon>Flavobacterium</taxon>
    </lineage>
</organism>
<evidence type="ECO:0000313" key="7">
    <source>
        <dbReference type="Proteomes" id="UP000244937"/>
    </source>
</evidence>
<reference evidence="6 7" key="1">
    <citation type="submission" date="2018-05" db="EMBL/GenBank/DDBJ databases">
        <title>Genome sequencing of Flavobacterium sp. HYN0049.</title>
        <authorList>
            <person name="Yi H."/>
            <person name="Baek C."/>
        </authorList>
    </citation>
    <scope>NUCLEOTIDE SEQUENCE [LARGE SCALE GENOMIC DNA]</scope>
    <source>
        <strain evidence="6 7">HYN0049</strain>
    </source>
</reference>
<dbReference type="Proteomes" id="UP000244937">
    <property type="component" value="Chromosome"/>
</dbReference>
<name>A0A2S1SGY1_9FLAO</name>
<dbReference type="AlphaFoldDB" id="A0A2S1SGY1"/>
<proteinExistence type="inferred from homology"/>